<evidence type="ECO:0000256" key="5">
    <source>
        <dbReference type="ARBA" id="ARBA00022692"/>
    </source>
</evidence>
<reference evidence="11 12" key="1">
    <citation type="journal article" date="2008" name="Int. J. Syst. Evol. Microbiol.">
        <title>Amphritea japonica sp. nov. and Amphritea balenae sp. nov., isolated from the sediment adjacent to sperm whale carcasses off Kagoshima, Japan.</title>
        <authorList>
            <person name="Miyazaki M."/>
            <person name="Nogi Y."/>
            <person name="Fujiwara Y."/>
            <person name="Kawato M."/>
            <person name="Nagahama T."/>
            <person name="Kubokawa K."/>
            <person name="Horikoshi K."/>
        </authorList>
    </citation>
    <scope>NUCLEOTIDE SEQUENCE [LARGE SCALE GENOMIC DNA]</scope>
    <source>
        <strain evidence="11 12">ATCC BAA-1530</strain>
    </source>
</reference>
<dbReference type="GO" id="GO:0035269">
    <property type="term" value="P:protein O-linked glycosylation via mannose"/>
    <property type="evidence" value="ECO:0007669"/>
    <property type="project" value="TreeGrafter"/>
</dbReference>
<dbReference type="OrthoDB" id="9811884at2"/>
<feature type="transmembrane region" description="Helical" evidence="8">
    <location>
        <begin position="237"/>
        <end position="262"/>
    </location>
</feature>
<evidence type="ECO:0000256" key="2">
    <source>
        <dbReference type="ARBA" id="ARBA00006739"/>
    </source>
</evidence>
<dbReference type="KEGG" id="ajp:AMJAP_1579"/>
<dbReference type="EMBL" id="AP014545">
    <property type="protein sequence ID" value="BBB26174.1"/>
    <property type="molecule type" value="Genomic_DNA"/>
</dbReference>
<comment type="similarity">
    <text evidence="2">Belongs to the glycosyltransferase 2 family.</text>
</comment>
<dbReference type="SUPFAM" id="SSF53448">
    <property type="entry name" value="Nucleotide-diphospho-sugar transferases"/>
    <property type="match status" value="1"/>
</dbReference>
<dbReference type="EC" id="2.4.1.83" evidence="11"/>
<dbReference type="InterPro" id="IPR001173">
    <property type="entry name" value="Glyco_trans_2-like"/>
</dbReference>
<keyword evidence="7 8" id="KW-0472">Membrane</keyword>
<feature type="transmembrane region" description="Helical" evidence="8">
    <location>
        <begin position="335"/>
        <end position="357"/>
    </location>
</feature>
<keyword evidence="3 11" id="KW-0328">Glycosyltransferase</keyword>
<dbReference type="PANTHER" id="PTHR43398:SF1">
    <property type="entry name" value="DOLICHOL-PHOSPHATE MANNOSYLTRANSFERASE SUBUNIT 1"/>
    <property type="match status" value="1"/>
</dbReference>
<dbReference type="GO" id="GO:0016020">
    <property type="term" value="C:membrane"/>
    <property type="evidence" value="ECO:0007669"/>
    <property type="project" value="UniProtKB-SubCell"/>
</dbReference>
<dbReference type="InterPro" id="IPR007267">
    <property type="entry name" value="GtrA_DPMS_TM"/>
</dbReference>
<accession>A0A7R6SSB6</accession>
<sequence length="376" mass="43047">MSDIKISIVIPTYKEVQNIPLICEQVSSSLDGQSFEIIFVDDNSEDGSCEAVKNISDRIPARIIVRTEERGLSTAVIRGIEEAKGKYVVVMDCDLSHPSTAIQPMVEKLETNQNDFVVGSRYIQGGSFDDDWGFFRLLNSKIATWLALPLCHIKDPMSGFFAFEREKFETCAHLTPAGYKIGLEIMVKGDFNTPGEHPIHFKDREHGESKLSLKEQFLYLRHLRRLYKFKYPTVSEFAQFGIVGGTGFIVDSLIYFALQLYFGLGHNLSRAISFWPAATWNWFWNRTITFTDRKKTHHVTQWLSFITTSLAGFAMNFGTYTVLTSYVPFFIEHKFSALIIGVLVGMGFNFMMARIFVFKPLDEEILEEEKEPYHLK</sequence>
<feature type="domain" description="Glycosyltransferase 2-like" evidence="9">
    <location>
        <begin position="7"/>
        <end position="168"/>
    </location>
</feature>
<dbReference type="GO" id="GO:0006506">
    <property type="term" value="P:GPI anchor biosynthetic process"/>
    <property type="evidence" value="ECO:0007669"/>
    <property type="project" value="TreeGrafter"/>
</dbReference>
<evidence type="ECO:0000256" key="1">
    <source>
        <dbReference type="ARBA" id="ARBA00004141"/>
    </source>
</evidence>
<evidence type="ECO:0000259" key="9">
    <source>
        <dbReference type="Pfam" id="PF00535"/>
    </source>
</evidence>
<feature type="transmembrane region" description="Helical" evidence="8">
    <location>
        <begin position="302"/>
        <end position="323"/>
    </location>
</feature>
<dbReference type="PANTHER" id="PTHR43398">
    <property type="entry name" value="DOLICHOL-PHOSPHATE MANNOSYLTRANSFERASE SUBUNIT 1"/>
    <property type="match status" value="1"/>
</dbReference>
<evidence type="ECO:0000259" key="10">
    <source>
        <dbReference type="Pfam" id="PF04138"/>
    </source>
</evidence>
<evidence type="ECO:0000313" key="11">
    <source>
        <dbReference type="EMBL" id="BBB26174.1"/>
    </source>
</evidence>
<feature type="domain" description="GtrA/DPMS transmembrane" evidence="10">
    <location>
        <begin position="239"/>
        <end position="358"/>
    </location>
</feature>
<dbReference type="AlphaFoldDB" id="A0A7R6SSB6"/>
<evidence type="ECO:0000256" key="4">
    <source>
        <dbReference type="ARBA" id="ARBA00022679"/>
    </source>
</evidence>
<evidence type="ECO:0000313" key="12">
    <source>
        <dbReference type="Proteomes" id="UP000595663"/>
    </source>
</evidence>
<dbReference type="InterPro" id="IPR039528">
    <property type="entry name" value="DPM1-like"/>
</dbReference>
<dbReference type="Pfam" id="PF04138">
    <property type="entry name" value="GtrA_DPMS_TM"/>
    <property type="match status" value="1"/>
</dbReference>
<dbReference type="Pfam" id="PF00535">
    <property type="entry name" value="Glycos_transf_2"/>
    <property type="match status" value="1"/>
</dbReference>
<dbReference type="GO" id="GO:0000271">
    <property type="term" value="P:polysaccharide biosynthetic process"/>
    <property type="evidence" value="ECO:0007669"/>
    <property type="project" value="InterPro"/>
</dbReference>
<dbReference type="InterPro" id="IPR029044">
    <property type="entry name" value="Nucleotide-diphossugar_trans"/>
</dbReference>
<dbReference type="GO" id="GO:0004582">
    <property type="term" value="F:dolichyl-phosphate beta-D-mannosyltransferase activity"/>
    <property type="evidence" value="ECO:0007669"/>
    <property type="project" value="UniProtKB-EC"/>
</dbReference>
<dbReference type="CDD" id="cd06442">
    <property type="entry name" value="DPM1_like"/>
    <property type="match status" value="1"/>
</dbReference>
<keyword evidence="5 8" id="KW-0812">Transmembrane</keyword>
<dbReference type="Gene3D" id="3.90.550.10">
    <property type="entry name" value="Spore Coat Polysaccharide Biosynthesis Protein SpsA, Chain A"/>
    <property type="match status" value="1"/>
</dbReference>
<comment type="subcellular location">
    <subcellularLocation>
        <location evidence="1">Membrane</location>
        <topology evidence="1">Multi-pass membrane protein</topology>
    </subcellularLocation>
</comment>
<dbReference type="Proteomes" id="UP000595663">
    <property type="component" value="Chromosome"/>
</dbReference>
<protein>
    <submittedName>
        <fullName evidence="11">Dolichol-phosphate mannosyltransferase</fullName>
        <ecNumber evidence="11">2.4.1.83</ecNumber>
    </submittedName>
</protein>
<dbReference type="RefSeq" id="WP_019621785.1">
    <property type="nucleotide sequence ID" value="NZ_AP014545.1"/>
</dbReference>
<evidence type="ECO:0000256" key="3">
    <source>
        <dbReference type="ARBA" id="ARBA00022676"/>
    </source>
</evidence>
<evidence type="ECO:0000256" key="7">
    <source>
        <dbReference type="ARBA" id="ARBA00023136"/>
    </source>
</evidence>
<keyword evidence="4 11" id="KW-0808">Transferase</keyword>
<proteinExistence type="inferred from homology"/>
<keyword evidence="12" id="KW-1185">Reference proteome</keyword>
<gene>
    <name evidence="11" type="ORF">AMJAP_1579</name>
</gene>
<name>A0A7R6SSB6_9GAMM</name>
<keyword evidence="6 8" id="KW-1133">Transmembrane helix</keyword>
<evidence type="ECO:0000256" key="6">
    <source>
        <dbReference type="ARBA" id="ARBA00022989"/>
    </source>
</evidence>
<dbReference type="GO" id="GO:0006488">
    <property type="term" value="P:dolichol-linked oligosaccharide biosynthetic process"/>
    <property type="evidence" value="ECO:0007669"/>
    <property type="project" value="TreeGrafter"/>
</dbReference>
<evidence type="ECO:0000256" key="8">
    <source>
        <dbReference type="SAM" id="Phobius"/>
    </source>
</evidence>
<organism evidence="11 12">
    <name type="scientific">Amphritea japonica ATCC BAA-1530</name>
    <dbReference type="NCBI Taxonomy" id="1278309"/>
    <lineage>
        <taxon>Bacteria</taxon>
        <taxon>Pseudomonadati</taxon>
        <taxon>Pseudomonadota</taxon>
        <taxon>Gammaproteobacteria</taxon>
        <taxon>Oceanospirillales</taxon>
        <taxon>Oceanospirillaceae</taxon>
        <taxon>Amphritea</taxon>
    </lineage>
</organism>